<proteinExistence type="inferred from homology"/>
<dbReference type="InterPro" id="IPR006328">
    <property type="entry name" value="2-HAD"/>
</dbReference>
<dbReference type="EC" id="3.8.1.2" evidence="3"/>
<sequence length="225" mass="25150">MPTQTILFDINETVLDLSILKPKFHTHFGNEAYMSTWFAMLLHSSTVCLVTNTTSNFKTLALSALQALAGRLDRIMPDEHYEDILSTFSRLPAYHDIKPAMTMLKDADFKLVAFSNSSSALLQSQLTFAGLNDYFDDIISVEQASTFKPAKEAYQFALQQLCIKPSQARLVATHDWDTHGALSAGLKAAYIRRAGSTYNPHYLLPDITADNMGDIVQFIITKEQC</sequence>
<gene>
    <name evidence="4" type="ORF">HGP28_18260</name>
</gene>
<comment type="catalytic activity">
    <reaction evidence="3">
        <text>an (S)-2-haloacid + H2O = a (2R)-2-hydroxycarboxylate + a halide anion + H(+)</text>
        <dbReference type="Rhea" id="RHEA:11192"/>
        <dbReference type="ChEBI" id="CHEBI:15377"/>
        <dbReference type="ChEBI" id="CHEBI:15378"/>
        <dbReference type="ChEBI" id="CHEBI:16042"/>
        <dbReference type="ChEBI" id="CHEBI:58314"/>
        <dbReference type="ChEBI" id="CHEBI:137405"/>
        <dbReference type="EC" id="3.8.1.2"/>
    </reaction>
</comment>
<dbReference type="Pfam" id="PF13419">
    <property type="entry name" value="HAD_2"/>
    <property type="match status" value="1"/>
</dbReference>
<dbReference type="Gene3D" id="1.10.150.240">
    <property type="entry name" value="Putative phosphatase, domain 2"/>
    <property type="match status" value="1"/>
</dbReference>
<name>A0A7X8TU21_9VIBR</name>
<dbReference type="InterPro" id="IPR041492">
    <property type="entry name" value="HAD_2"/>
</dbReference>
<keyword evidence="2 3" id="KW-0378">Hydrolase</keyword>
<dbReference type="PANTHER" id="PTHR43316:SF3">
    <property type="entry name" value="HALOACID DEHALOGENASE, TYPE II (AFU_ORTHOLOGUE AFUA_2G07750)-RELATED"/>
    <property type="match status" value="1"/>
</dbReference>
<evidence type="ECO:0000313" key="5">
    <source>
        <dbReference type="Proteomes" id="UP000535589"/>
    </source>
</evidence>
<evidence type="ECO:0000256" key="1">
    <source>
        <dbReference type="ARBA" id="ARBA00008106"/>
    </source>
</evidence>
<dbReference type="Gene3D" id="3.40.50.1000">
    <property type="entry name" value="HAD superfamily/HAD-like"/>
    <property type="match status" value="1"/>
</dbReference>
<comment type="similarity">
    <text evidence="1 3">Belongs to the HAD-like hydrolase superfamily. S-2-haloalkanoic acid dehalogenase family.</text>
</comment>
<dbReference type="PRINTS" id="PR00413">
    <property type="entry name" value="HADHALOGNASE"/>
</dbReference>
<dbReference type="NCBIfam" id="TIGR01428">
    <property type="entry name" value="HAD_type_II"/>
    <property type="match status" value="1"/>
</dbReference>
<dbReference type="NCBIfam" id="TIGR01493">
    <property type="entry name" value="HAD-SF-IA-v2"/>
    <property type="match status" value="1"/>
</dbReference>
<dbReference type="InterPro" id="IPR036412">
    <property type="entry name" value="HAD-like_sf"/>
</dbReference>
<dbReference type="AlphaFoldDB" id="A0A7X8TU21"/>
<dbReference type="EMBL" id="JABAIK010000030">
    <property type="protein sequence ID" value="NLS14805.1"/>
    <property type="molecule type" value="Genomic_DNA"/>
</dbReference>
<accession>A0A7X8TU21</accession>
<dbReference type="PANTHER" id="PTHR43316">
    <property type="entry name" value="HYDROLASE, HALOACID DELAHOGENASE-RELATED"/>
    <property type="match status" value="1"/>
</dbReference>
<evidence type="ECO:0000256" key="2">
    <source>
        <dbReference type="ARBA" id="ARBA00022801"/>
    </source>
</evidence>
<dbReference type="InterPro" id="IPR006439">
    <property type="entry name" value="HAD-SF_hydro_IA"/>
</dbReference>
<dbReference type="SFLD" id="SFLDS00003">
    <property type="entry name" value="Haloacid_Dehalogenase"/>
    <property type="match status" value="1"/>
</dbReference>
<dbReference type="InterPro" id="IPR023198">
    <property type="entry name" value="PGP-like_dom2"/>
</dbReference>
<comment type="caution">
    <text evidence="4">The sequence shown here is derived from an EMBL/GenBank/DDBJ whole genome shotgun (WGS) entry which is preliminary data.</text>
</comment>
<keyword evidence="5" id="KW-1185">Reference proteome</keyword>
<dbReference type="RefSeq" id="WP_168837882.1">
    <property type="nucleotide sequence ID" value="NZ_JABAIK010000030.1"/>
</dbReference>
<dbReference type="InterPro" id="IPR023214">
    <property type="entry name" value="HAD_sf"/>
</dbReference>
<dbReference type="GO" id="GO:0018784">
    <property type="term" value="F:(S)-2-haloacid dehalogenase activity"/>
    <property type="evidence" value="ECO:0007669"/>
    <property type="project" value="UniProtKB-UniRule"/>
</dbReference>
<dbReference type="InterPro" id="IPR051540">
    <property type="entry name" value="S-2-haloacid_dehalogenase"/>
</dbReference>
<organism evidence="4 5">
    <name type="scientific">Vibrio agarilyticus</name>
    <dbReference type="NCBI Taxonomy" id="2726741"/>
    <lineage>
        <taxon>Bacteria</taxon>
        <taxon>Pseudomonadati</taxon>
        <taxon>Pseudomonadota</taxon>
        <taxon>Gammaproteobacteria</taxon>
        <taxon>Vibrionales</taxon>
        <taxon>Vibrionaceae</taxon>
        <taxon>Vibrio</taxon>
    </lineage>
</organism>
<comment type="function">
    <text evidence="3">Catalyzes the hydrolytic dehalogenation of small (S)-2-haloalkanoic acids to yield the corresponding (R)-2-hydroxyalkanoic acids.</text>
</comment>
<dbReference type="SUPFAM" id="SSF56784">
    <property type="entry name" value="HAD-like"/>
    <property type="match status" value="1"/>
</dbReference>
<protein>
    <recommendedName>
        <fullName evidence="3">(S)-2-haloacid dehalogenase</fullName>
        <ecNumber evidence="3">3.8.1.2</ecNumber>
    </recommendedName>
    <alternativeName>
        <fullName evidence="3">2-haloalkanoic acid dehalogenase</fullName>
    </alternativeName>
    <alternativeName>
        <fullName evidence="3">Halocarboxylic acid halidohydrolase</fullName>
    </alternativeName>
    <alternativeName>
        <fullName evidence="3">L-2-haloacid dehalogenase</fullName>
    </alternativeName>
</protein>
<dbReference type="SFLD" id="SFLDG01129">
    <property type="entry name" value="C1.5:_HAD__Beta-PGM__Phosphata"/>
    <property type="match status" value="1"/>
</dbReference>
<reference evidence="4 5" key="1">
    <citation type="submission" date="2020-04" db="EMBL/GenBank/DDBJ databases">
        <title>Vibrio sp. SM6, a novel species isolated from seawater.</title>
        <authorList>
            <person name="Wang X."/>
        </authorList>
    </citation>
    <scope>NUCLEOTIDE SEQUENCE [LARGE SCALE GENOMIC DNA]</scope>
    <source>
        <strain evidence="4 5">SM6</strain>
    </source>
</reference>
<evidence type="ECO:0000256" key="3">
    <source>
        <dbReference type="RuleBase" id="RU368077"/>
    </source>
</evidence>
<dbReference type="Proteomes" id="UP000535589">
    <property type="component" value="Unassembled WGS sequence"/>
</dbReference>
<evidence type="ECO:0000313" key="4">
    <source>
        <dbReference type="EMBL" id="NLS14805.1"/>
    </source>
</evidence>